<protein>
    <submittedName>
        <fullName evidence="1">Uncharacterized protein</fullName>
    </submittedName>
</protein>
<dbReference type="SUPFAM" id="SSF52058">
    <property type="entry name" value="L domain-like"/>
    <property type="match status" value="1"/>
</dbReference>
<organism evidence="1">
    <name type="scientific">Haptolina brevifila</name>
    <dbReference type="NCBI Taxonomy" id="156173"/>
    <lineage>
        <taxon>Eukaryota</taxon>
        <taxon>Haptista</taxon>
        <taxon>Haptophyta</taxon>
        <taxon>Prymnesiophyceae</taxon>
        <taxon>Prymnesiales</taxon>
        <taxon>Prymnesiaceae</taxon>
        <taxon>Haptolina</taxon>
    </lineage>
</organism>
<reference evidence="1" key="1">
    <citation type="submission" date="2021-01" db="EMBL/GenBank/DDBJ databases">
        <authorList>
            <person name="Corre E."/>
            <person name="Pelletier E."/>
            <person name="Niang G."/>
            <person name="Scheremetjew M."/>
            <person name="Finn R."/>
            <person name="Kale V."/>
            <person name="Holt S."/>
            <person name="Cochrane G."/>
            <person name="Meng A."/>
            <person name="Brown T."/>
            <person name="Cohen L."/>
        </authorList>
    </citation>
    <scope>NUCLEOTIDE SEQUENCE</scope>
    <source>
        <strain evidence="1">UTEX LB 985</strain>
    </source>
</reference>
<evidence type="ECO:0000313" key="1">
    <source>
        <dbReference type="EMBL" id="CAD9463319.1"/>
    </source>
</evidence>
<dbReference type="InterPro" id="IPR032675">
    <property type="entry name" value="LRR_dom_sf"/>
</dbReference>
<dbReference type="Gene3D" id="3.80.10.10">
    <property type="entry name" value="Ribonuclease Inhibitor"/>
    <property type="match status" value="1"/>
</dbReference>
<gene>
    <name evidence="1" type="ORF">CBRE1094_LOCUS20350</name>
</gene>
<accession>A0A7S2DUE0</accession>
<dbReference type="AlphaFoldDB" id="A0A7S2DUE0"/>
<name>A0A7S2DUE0_9EUKA</name>
<dbReference type="EMBL" id="HBGU01037176">
    <property type="protein sequence ID" value="CAD9463319.1"/>
    <property type="molecule type" value="Transcribed_RNA"/>
</dbReference>
<sequence length="96" mass="11057">MSKMKKLYLDHNKLTKLPHELYKLGQTLTLLGISDNPLDNEIMQLYYTGLPVLLAHLKSTRPRRNVDSQASQRSAQNDLSMYDLFNASLPHYTAHE</sequence>
<proteinExistence type="predicted"/>